<protein>
    <submittedName>
        <fullName evidence="2">Uncharacterized protein</fullName>
    </submittedName>
</protein>
<sequence length="207" mass="22845">MAGHGGGHARSFGNSANDGNEESWLRFAPNPSSPLSRIQTSRPTSPLSHTAPICLTSQCSYLQPGSSQVDCQTFSQSISHTVSHLTPPRAFRSPTPSTPSTSTRRKGLLYTEQTTRGGRPFKSIWYLGLEPVPNYFQLPRLVLPTVLAPQPIFPSPCHRHSPNAFHTYNWRDWLGEWRAGESPSPRNPHCPSTGLGQRSEVQASKQM</sequence>
<accession>A0A1G4ANW3</accession>
<feature type="compositionally biased region" description="Polar residues" evidence="1">
    <location>
        <begin position="194"/>
        <end position="207"/>
    </location>
</feature>
<evidence type="ECO:0000313" key="2">
    <source>
        <dbReference type="EMBL" id="OHE90847.1"/>
    </source>
</evidence>
<organism evidence="2 3">
    <name type="scientific">Colletotrichum orchidophilum</name>
    <dbReference type="NCBI Taxonomy" id="1209926"/>
    <lineage>
        <taxon>Eukaryota</taxon>
        <taxon>Fungi</taxon>
        <taxon>Dikarya</taxon>
        <taxon>Ascomycota</taxon>
        <taxon>Pezizomycotina</taxon>
        <taxon>Sordariomycetes</taxon>
        <taxon>Hypocreomycetidae</taxon>
        <taxon>Glomerellales</taxon>
        <taxon>Glomerellaceae</taxon>
        <taxon>Colletotrichum</taxon>
    </lineage>
</organism>
<reference evidence="2 3" key="1">
    <citation type="submission" date="2016-09" db="EMBL/GenBank/DDBJ databases">
        <authorList>
            <person name="Capua I."/>
            <person name="De Benedictis P."/>
            <person name="Joannis T."/>
            <person name="Lombin L.H."/>
            <person name="Cattoli G."/>
        </authorList>
    </citation>
    <scope>NUCLEOTIDE SEQUENCE [LARGE SCALE GENOMIC DNA]</scope>
    <source>
        <strain evidence="2 3">IMI 309357</strain>
    </source>
</reference>
<gene>
    <name evidence="2" type="ORF">CORC01_13850</name>
</gene>
<dbReference type="RefSeq" id="XP_022468022.1">
    <property type="nucleotide sequence ID" value="XM_022625466.1"/>
</dbReference>
<dbReference type="AlphaFoldDB" id="A0A1G4ANW3"/>
<feature type="region of interest" description="Disordered" evidence="1">
    <location>
        <begin position="1"/>
        <end position="47"/>
    </location>
</feature>
<dbReference type="Proteomes" id="UP000176998">
    <property type="component" value="Unassembled WGS sequence"/>
</dbReference>
<feature type="region of interest" description="Disordered" evidence="1">
    <location>
        <begin position="181"/>
        <end position="207"/>
    </location>
</feature>
<dbReference type="EMBL" id="MJBS01000218">
    <property type="protein sequence ID" value="OHE90847.1"/>
    <property type="molecule type" value="Genomic_DNA"/>
</dbReference>
<feature type="region of interest" description="Disordered" evidence="1">
    <location>
        <begin position="82"/>
        <end position="105"/>
    </location>
</feature>
<feature type="compositionally biased region" description="Polar residues" evidence="1">
    <location>
        <begin position="33"/>
        <end position="47"/>
    </location>
</feature>
<keyword evidence="3" id="KW-1185">Reference proteome</keyword>
<feature type="compositionally biased region" description="Low complexity" evidence="1">
    <location>
        <begin position="86"/>
        <end position="102"/>
    </location>
</feature>
<evidence type="ECO:0000256" key="1">
    <source>
        <dbReference type="SAM" id="MobiDB-lite"/>
    </source>
</evidence>
<evidence type="ECO:0000313" key="3">
    <source>
        <dbReference type="Proteomes" id="UP000176998"/>
    </source>
</evidence>
<dbReference type="GeneID" id="34566976"/>
<proteinExistence type="predicted"/>
<comment type="caution">
    <text evidence="2">The sequence shown here is derived from an EMBL/GenBank/DDBJ whole genome shotgun (WGS) entry which is preliminary data.</text>
</comment>
<name>A0A1G4ANW3_9PEZI</name>